<evidence type="ECO:0000256" key="6">
    <source>
        <dbReference type="ARBA" id="ARBA00022927"/>
    </source>
</evidence>
<feature type="region of interest" description="Disordered" evidence="8">
    <location>
        <begin position="1088"/>
        <end position="1113"/>
    </location>
</feature>
<evidence type="ECO:0000313" key="10">
    <source>
        <dbReference type="EMBL" id="PSS29811.1"/>
    </source>
</evidence>
<dbReference type="InterPro" id="IPR013713">
    <property type="entry name" value="XPO2_central"/>
</dbReference>
<comment type="subcellular location">
    <subcellularLocation>
        <location evidence="2">Cytoplasm</location>
    </subcellularLocation>
    <subcellularLocation>
        <location evidence="1">Nucleus</location>
    </subcellularLocation>
</comment>
<feature type="region of interest" description="Disordered" evidence="8">
    <location>
        <begin position="1129"/>
        <end position="1184"/>
    </location>
</feature>
<evidence type="ECO:0000256" key="4">
    <source>
        <dbReference type="ARBA" id="ARBA00022448"/>
    </source>
</evidence>
<dbReference type="InterPro" id="IPR005043">
    <property type="entry name" value="XPO2_C"/>
</dbReference>
<accession>A0A2R6RIG5</accession>
<evidence type="ECO:0000256" key="5">
    <source>
        <dbReference type="ARBA" id="ARBA00022490"/>
    </source>
</evidence>
<evidence type="ECO:0000256" key="3">
    <source>
        <dbReference type="ARBA" id="ARBA00008669"/>
    </source>
</evidence>
<feature type="domain" description="Importin N-terminal" evidence="9">
    <location>
        <begin position="20"/>
        <end position="91"/>
    </location>
</feature>
<dbReference type="PANTHER" id="PTHR10997:SF8">
    <property type="entry name" value="EXPORTIN-2"/>
    <property type="match status" value="1"/>
</dbReference>
<keyword evidence="5" id="KW-0963">Cytoplasm</keyword>
<name>A0A2R6RIG5_9APHY</name>
<sequence length="1184" mass="130868">MSQLPSLFLASLNPQTRKQAEQNLHSFSQQPGFLPLLLSLVLEPSQDRSVRLAASVFFKNVIKSKWEDEDAPVQEVDKASLRNDLVPAMIALSGPTDKPVRAQIAESISLIASNDFPDQWPDLIDRLVNSLSHTNYSINVGVLQTAHSIFRPWRAATRSDALFAVINNVLSRFCKPFLHLFVHTSELLFTNVPGDATSTMELRAQAMVLLVETFYDLTCQDLPPDIEDAHAQFFGPDSGLLLRFLTWDPPEMQGEPDDITPSLPSQIKTAILEIAELYIKLYPETLQSSASVEAIVRGVWDLVGSGKRSSVGDDGLVSQSLRFISTAIRSGHYRQLFSSKDTISSLVQGVVVPNVGLREHEIEQFEDDPLEYIRLDLSLPGSSGGLGLGAHDVVTRRQAAADVLRALVSSGLEAETTEVAGVWIGQGLQEYANNKDKEDSWKAKDTAVYLLTAVATRGSTTQHGVTSTNALVDVVQFFSDHVFQDLQAPAGSVHPLLQVDAIRFLYTFRTQLTKQQLLSVLPLLVQHLASENYVCYTYAAISIERILFIKRGSQLLFSQADVYEFAPALIDALLRKVEQPGTPEKIAENDYLMKCIMRVIITARSSLAAGSDKTLGRLVAILGIISKNPSNPNFDQYIFESMSALMRFVVAADPSSLPMFEQSLFGPFTFILQQDIDQYIPYVFQLLAQMLELQTADIPAAYRELLPFLLTPASWQQKGSIPGLVKLLKAFLARDSKQMVATRQYTAILAVVQQRLIPSKLNDGWGFELLEAVVQYIPPSDLRQYFRAIIVTLLTRLQTSKTNKYVYYFVHFLLFAMAINVDGLTPDYVIGAVEEIQPNLWSQILTNFVVPQIPKMPTKDRKLVAVGMTKLLTQSAVMLQEPAVQAWPQAFQALAKLFSEPQYLTKDKDEDPDAGLTVIDYEEQTAGYQAAYSRLAASETASVDPVAYVRDPRDFLGNELARASKANPRAQFTSILDQRQGYKESKPTLYHLEIRPYSDRTPPSSGISETILCKLLLGVPVREPPALNELRRVTLVGTGLGRLEDVGVPEALPGTLLEPAKLPVLPSPGPAGVAVPLPGTPIPAAIRSYDSRKERSTRDEKMSSPRGFEEGGMGAIGTEELRLLIRVADGEGDRRRPEVSGVWGGDERGEGAVRGNRKENGLNGSFKYLGQEEGDDQEELSKED</sequence>
<comment type="caution">
    <text evidence="10">The sequence shown here is derived from an EMBL/GenBank/DDBJ whole genome shotgun (WGS) entry which is preliminary data.</text>
</comment>
<gene>
    <name evidence="10" type="ORF">PHLCEN_2v2707</name>
</gene>
<dbReference type="SMART" id="SM00913">
    <property type="entry name" value="IBN_N"/>
    <property type="match status" value="1"/>
</dbReference>
<dbReference type="GO" id="GO:0005049">
    <property type="term" value="F:nuclear export signal receptor activity"/>
    <property type="evidence" value="ECO:0007669"/>
    <property type="project" value="TreeGrafter"/>
</dbReference>
<dbReference type="Proteomes" id="UP000186601">
    <property type="component" value="Unassembled WGS sequence"/>
</dbReference>
<dbReference type="PANTHER" id="PTHR10997">
    <property type="entry name" value="IMPORTIN-7, 8, 11"/>
    <property type="match status" value="1"/>
</dbReference>
<dbReference type="SUPFAM" id="SSF48371">
    <property type="entry name" value="ARM repeat"/>
    <property type="match status" value="1"/>
</dbReference>
<dbReference type="PROSITE" id="PS50166">
    <property type="entry name" value="IMPORTIN_B_NT"/>
    <property type="match status" value="1"/>
</dbReference>
<dbReference type="InterPro" id="IPR011989">
    <property type="entry name" value="ARM-like"/>
</dbReference>
<dbReference type="OrthoDB" id="3268246at2759"/>
<feature type="compositionally biased region" description="Basic and acidic residues" evidence="8">
    <location>
        <begin position="1089"/>
        <end position="1109"/>
    </location>
</feature>
<dbReference type="AlphaFoldDB" id="A0A2R6RIG5"/>
<reference evidence="10 11" key="1">
    <citation type="submission" date="2018-02" db="EMBL/GenBank/DDBJ databases">
        <title>Genome sequence of the basidiomycete white-rot fungus Phlebia centrifuga.</title>
        <authorList>
            <person name="Granchi Z."/>
            <person name="Peng M."/>
            <person name="de Vries R.P."/>
            <person name="Hilden K."/>
            <person name="Makela M.R."/>
            <person name="Grigoriev I."/>
            <person name="Riley R."/>
        </authorList>
    </citation>
    <scope>NUCLEOTIDE SEQUENCE [LARGE SCALE GENOMIC DNA]</scope>
    <source>
        <strain evidence="10 11">FBCC195</strain>
    </source>
</reference>
<dbReference type="GO" id="GO:0005635">
    <property type="term" value="C:nuclear envelope"/>
    <property type="evidence" value="ECO:0007669"/>
    <property type="project" value="TreeGrafter"/>
</dbReference>
<dbReference type="InterPro" id="IPR001494">
    <property type="entry name" value="Importin-beta_N"/>
</dbReference>
<keyword evidence="6" id="KW-0653">Protein transport</keyword>
<dbReference type="Pfam" id="PF03810">
    <property type="entry name" value="IBN_N"/>
    <property type="match status" value="1"/>
</dbReference>
<organism evidence="10 11">
    <name type="scientific">Hermanssonia centrifuga</name>
    <dbReference type="NCBI Taxonomy" id="98765"/>
    <lineage>
        <taxon>Eukaryota</taxon>
        <taxon>Fungi</taxon>
        <taxon>Dikarya</taxon>
        <taxon>Basidiomycota</taxon>
        <taxon>Agaricomycotina</taxon>
        <taxon>Agaricomycetes</taxon>
        <taxon>Polyporales</taxon>
        <taxon>Meruliaceae</taxon>
        <taxon>Hermanssonia</taxon>
    </lineage>
</organism>
<evidence type="ECO:0000256" key="8">
    <source>
        <dbReference type="SAM" id="MobiDB-lite"/>
    </source>
</evidence>
<proteinExistence type="inferred from homology"/>
<keyword evidence="4" id="KW-0813">Transport</keyword>
<evidence type="ECO:0000256" key="2">
    <source>
        <dbReference type="ARBA" id="ARBA00004496"/>
    </source>
</evidence>
<dbReference type="Pfam" id="PF08506">
    <property type="entry name" value="Cse1"/>
    <property type="match status" value="1"/>
</dbReference>
<dbReference type="InterPro" id="IPR016024">
    <property type="entry name" value="ARM-type_fold"/>
</dbReference>
<dbReference type="Gene3D" id="1.25.10.10">
    <property type="entry name" value="Leucine-rich Repeat Variant"/>
    <property type="match status" value="1"/>
</dbReference>
<dbReference type="GO" id="GO:0031267">
    <property type="term" value="F:small GTPase binding"/>
    <property type="evidence" value="ECO:0007669"/>
    <property type="project" value="InterPro"/>
</dbReference>
<dbReference type="GO" id="GO:0006606">
    <property type="term" value="P:protein import into nucleus"/>
    <property type="evidence" value="ECO:0007669"/>
    <property type="project" value="TreeGrafter"/>
</dbReference>
<dbReference type="Pfam" id="PF03378">
    <property type="entry name" value="CAS_CSE1"/>
    <property type="match status" value="1"/>
</dbReference>
<keyword evidence="7" id="KW-0539">Nucleus</keyword>
<dbReference type="EMBL" id="MLYV02000255">
    <property type="protein sequence ID" value="PSS29811.1"/>
    <property type="molecule type" value="Genomic_DNA"/>
</dbReference>
<comment type="similarity">
    <text evidence="3">Belongs to the XPO2/CSE1 family.</text>
</comment>
<dbReference type="GO" id="GO:0006611">
    <property type="term" value="P:protein export from nucleus"/>
    <property type="evidence" value="ECO:0007669"/>
    <property type="project" value="TreeGrafter"/>
</dbReference>
<evidence type="ECO:0000256" key="7">
    <source>
        <dbReference type="ARBA" id="ARBA00023242"/>
    </source>
</evidence>
<protein>
    <recommendedName>
        <fullName evidence="9">Importin N-terminal domain-containing protein</fullName>
    </recommendedName>
</protein>
<keyword evidence="11" id="KW-1185">Reference proteome</keyword>
<feature type="compositionally biased region" description="Basic and acidic residues" evidence="8">
    <location>
        <begin position="1145"/>
        <end position="1160"/>
    </location>
</feature>
<dbReference type="STRING" id="98765.A0A2R6RIG5"/>
<evidence type="ECO:0000259" key="9">
    <source>
        <dbReference type="PROSITE" id="PS50166"/>
    </source>
</evidence>
<evidence type="ECO:0000256" key="1">
    <source>
        <dbReference type="ARBA" id="ARBA00004123"/>
    </source>
</evidence>
<evidence type="ECO:0000313" key="11">
    <source>
        <dbReference type="Proteomes" id="UP000186601"/>
    </source>
</evidence>
<dbReference type="GO" id="GO:0005829">
    <property type="term" value="C:cytosol"/>
    <property type="evidence" value="ECO:0007669"/>
    <property type="project" value="TreeGrafter"/>
</dbReference>
<feature type="compositionally biased region" description="Basic and acidic residues" evidence="8">
    <location>
        <begin position="1129"/>
        <end position="1138"/>
    </location>
</feature>